<evidence type="ECO:0000313" key="3">
    <source>
        <dbReference type="EMBL" id="CAD6500102.1"/>
    </source>
</evidence>
<organism evidence="2 4">
    <name type="scientific">Blumeria graminis f. sp. triticale</name>
    <dbReference type="NCBI Taxonomy" id="1689686"/>
    <lineage>
        <taxon>Eukaryota</taxon>
        <taxon>Fungi</taxon>
        <taxon>Dikarya</taxon>
        <taxon>Ascomycota</taxon>
        <taxon>Pezizomycotina</taxon>
        <taxon>Leotiomycetes</taxon>
        <taxon>Erysiphales</taxon>
        <taxon>Erysiphaceae</taxon>
        <taxon>Blumeria</taxon>
    </lineage>
</organism>
<evidence type="ECO:0000256" key="1">
    <source>
        <dbReference type="SAM" id="MobiDB-lite"/>
    </source>
</evidence>
<proteinExistence type="predicted"/>
<dbReference type="EMBL" id="CAJHIT010000002">
    <property type="protein sequence ID" value="CAD6500099.1"/>
    <property type="molecule type" value="Genomic_DNA"/>
</dbReference>
<name>A0A9W4DE26_BLUGR</name>
<evidence type="ECO:0000313" key="4">
    <source>
        <dbReference type="Proteomes" id="UP000683417"/>
    </source>
</evidence>
<evidence type="ECO:0000313" key="2">
    <source>
        <dbReference type="EMBL" id="CAD6500099.1"/>
    </source>
</evidence>
<feature type="compositionally biased region" description="Polar residues" evidence="1">
    <location>
        <begin position="1"/>
        <end position="10"/>
    </location>
</feature>
<reference evidence="2" key="1">
    <citation type="submission" date="2020-10" db="EMBL/GenBank/DDBJ databases">
        <authorList>
            <person name="Muller C M."/>
        </authorList>
    </citation>
    <scope>NUCLEOTIDE SEQUENCE</scope>
    <source>
        <strain evidence="2">THUN-12</strain>
    </source>
</reference>
<protein>
    <submittedName>
        <fullName evidence="2">BgTH12-04202</fullName>
    </submittedName>
    <submittedName>
        <fullName evidence="3">BgTH12-04205</fullName>
    </submittedName>
</protein>
<dbReference type="EMBL" id="CAJHIT010000002">
    <property type="protein sequence ID" value="CAD6500102.1"/>
    <property type="molecule type" value="Genomic_DNA"/>
</dbReference>
<comment type="caution">
    <text evidence="2">The sequence shown here is derived from an EMBL/GenBank/DDBJ whole genome shotgun (WGS) entry which is preliminary data.</text>
</comment>
<dbReference type="Proteomes" id="UP000683417">
    <property type="component" value="Unassembled WGS sequence"/>
</dbReference>
<feature type="region of interest" description="Disordered" evidence="1">
    <location>
        <begin position="1"/>
        <end position="42"/>
    </location>
</feature>
<sequence length="42" mass="4680">MNISLSSTILNKPEPYAPDRSKSQSSNSSRNKQNPCMNRLKG</sequence>
<dbReference type="AlphaFoldDB" id="A0A9W4DE26"/>
<feature type="compositionally biased region" description="Low complexity" evidence="1">
    <location>
        <begin position="23"/>
        <end position="33"/>
    </location>
</feature>
<accession>A0A9W4DE26</accession>
<gene>
    <name evidence="2" type="ORF">BGTH12_LOCUS1457</name>
    <name evidence="3" type="ORF">BGTH12_LOCUS1460</name>
</gene>